<protein>
    <submittedName>
        <fullName evidence="3">Cyclase/dehydrase</fullName>
    </submittedName>
</protein>
<dbReference type="PANTHER" id="PTHR34060:SF1">
    <property type="entry name" value="POLYKETIDE CYCLASE _ DEHYDRASE AND LIPID TRANSPORT PROTEIN"/>
    <property type="match status" value="1"/>
</dbReference>
<dbReference type="PANTHER" id="PTHR34060">
    <property type="entry name" value="POLYKETIDE CYCLASE / DEHYDRASE AND LIPID TRANSPORT PROTEIN"/>
    <property type="match status" value="1"/>
</dbReference>
<dbReference type="OrthoDB" id="597937at2"/>
<evidence type="ECO:0000259" key="2">
    <source>
        <dbReference type="Pfam" id="PF03364"/>
    </source>
</evidence>
<proteinExistence type="inferred from homology"/>
<dbReference type="KEGG" id="pph:Ppha_0842"/>
<dbReference type="Proteomes" id="UP000002724">
    <property type="component" value="Chromosome"/>
</dbReference>
<comment type="similarity">
    <text evidence="1">Belongs to the ribosome association toxin RatA family.</text>
</comment>
<dbReference type="Gene3D" id="3.30.530.20">
    <property type="match status" value="1"/>
</dbReference>
<dbReference type="AlphaFoldDB" id="B4SEY4"/>
<dbReference type="STRING" id="324925.Ppha_0842"/>
<dbReference type="HOGENOM" id="CLU_083749_1_0_10"/>
<gene>
    <name evidence="3" type="ordered locus">Ppha_0842</name>
</gene>
<name>B4SEY4_PELPB</name>
<reference evidence="3 4" key="1">
    <citation type="submission" date="2008-06" db="EMBL/GenBank/DDBJ databases">
        <title>Complete sequence of Pelodictyon phaeoclathratiforme BU-1.</title>
        <authorList>
            <consortium name="US DOE Joint Genome Institute"/>
            <person name="Lucas S."/>
            <person name="Copeland A."/>
            <person name="Lapidus A."/>
            <person name="Glavina del Rio T."/>
            <person name="Dalin E."/>
            <person name="Tice H."/>
            <person name="Bruce D."/>
            <person name="Goodwin L."/>
            <person name="Pitluck S."/>
            <person name="Schmutz J."/>
            <person name="Larimer F."/>
            <person name="Land M."/>
            <person name="Hauser L."/>
            <person name="Kyrpides N."/>
            <person name="Mikhailova N."/>
            <person name="Liu Z."/>
            <person name="Li T."/>
            <person name="Zhao F."/>
            <person name="Overmann J."/>
            <person name="Bryant D.A."/>
            <person name="Richardson P."/>
        </authorList>
    </citation>
    <scope>NUCLEOTIDE SEQUENCE [LARGE SCALE GENOMIC DNA]</scope>
    <source>
        <strain evidence="4">DSM 5477 / BU-1</strain>
    </source>
</reference>
<keyword evidence="4" id="KW-1185">Reference proteome</keyword>
<dbReference type="eggNOG" id="COG2867">
    <property type="taxonomic scope" value="Bacteria"/>
</dbReference>
<sequence precursor="true">MQRRIRLLNKMILPLMAVLFFFHAASLRALPITTTHSDSLTGERARLLTGEVIVALSNLQEGVTGIEGQIYIAAPPKKVWEVITDFKNHKNFVPNIIDSDIISDNGIEIVMFEKGKSRMFIFSKEVYIKMKVWGEGLTRLRFQQITGDFKVYQGEWTLVDYPQGAGTFLTYRAEVKPDFYAPQFAVRNVQNRDCPLMMIAMKKQAELNHAKSLPSEKE</sequence>
<dbReference type="InterPro" id="IPR023393">
    <property type="entry name" value="START-like_dom_sf"/>
</dbReference>
<organism evidence="3 4">
    <name type="scientific">Pelodictyon phaeoclathratiforme (strain DSM 5477 / BU-1)</name>
    <dbReference type="NCBI Taxonomy" id="324925"/>
    <lineage>
        <taxon>Bacteria</taxon>
        <taxon>Pseudomonadati</taxon>
        <taxon>Chlorobiota</taxon>
        <taxon>Chlorobiia</taxon>
        <taxon>Chlorobiales</taxon>
        <taxon>Chlorobiaceae</taxon>
        <taxon>Chlorobium/Pelodictyon group</taxon>
        <taxon>Pelodictyon</taxon>
    </lineage>
</organism>
<evidence type="ECO:0000313" key="3">
    <source>
        <dbReference type="EMBL" id="ACF43131.1"/>
    </source>
</evidence>
<evidence type="ECO:0000256" key="1">
    <source>
        <dbReference type="ARBA" id="ARBA00008918"/>
    </source>
</evidence>
<accession>B4SEY4</accession>
<dbReference type="SUPFAM" id="SSF55961">
    <property type="entry name" value="Bet v1-like"/>
    <property type="match status" value="1"/>
</dbReference>
<feature type="domain" description="Coenzyme Q-binding protein COQ10 START" evidence="2">
    <location>
        <begin position="72"/>
        <end position="202"/>
    </location>
</feature>
<dbReference type="Pfam" id="PF03364">
    <property type="entry name" value="Polyketide_cyc"/>
    <property type="match status" value="1"/>
</dbReference>
<dbReference type="EMBL" id="CP001110">
    <property type="protein sequence ID" value="ACF43131.1"/>
    <property type="molecule type" value="Genomic_DNA"/>
</dbReference>
<dbReference type="CDD" id="cd08866">
    <property type="entry name" value="SRPBCC_11"/>
    <property type="match status" value="1"/>
</dbReference>
<evidence type="ECO:0000313" key="4">
    <source>
        <dbReference type="Proteomes" id="UP000002724"/>
    </source>
</evidence>
<dbReference type="InterPro" id="IPR005031">
    <property type="entry name" value="COQ10_START"/>
</dbReference>